<keyword evidence="2" id="KW-1185">Reference proteome</keyword>
<proteinExistence type="predicted"/>
<evidence type="ECO:0000313" key="1">
    <source>
        <dbReference type="EMBL" id="MFD2261333.1"/>
    </source>
</evidence>
<dbReference type="Pfam" id="PF14085">
    <property type="entry name" value="DUF4265"/>
    <property type="match status" value="1"/>
</dbReference>
<name>A0ABW5DLI2_9PROT</name>
<dbReference type="Proteomes" id="UP001597295">
    <property type="component" value="Unassembled WGS sequence"/>
</dbReference>
<protein>
    <submittedName>
        <fullName evidence="1">DUF4265 domain-containing protein</fullName>
    </submittedName>
</protein>
<reference evidence="2" key="1">
    <citation type="journal article" date="2019" name="Int. J. Syst. Evol. Microbiol.">
        <title>The Global Catalogue of Microorganisms (GCM) 10K type strain sequencing project: providing services to taxonomists for standard genome sequencing and annotation.</title>
        <authorList>
            <consortium name="The Broad Institute Genomics Platform"/>
            <consortium name="The Broad Institute Genome Sequencing Center for Infectious Disease"/>
            <person name="Wu L."/>
            <person name="Ma J."/>
        </authorList>
    </citation>
    <scope>NUCLEOTIDE SEQUENCE [LARGE SCALE GENOMIC DNA]</scope>
    <source>
        <strain evidence="2">CGMCC 1.19062</strain>
    </source>
</reference>
<organism evidence="1 2">
    <name type="scientific">Lacibacterium aquatile</name>
    <dbReference type="NCBI Taxonomy" id="1168082"/>
    <lineage>
        <taxon>Bacteria</taxon>
        <taxon>Pseudomonadati</taxon>
        <taxon>Pseudomonadota</taxon>
        <taxon>Alphaproteobacteria</taxon>
        <taxon>Rhodospirillales</taxon>
        <taxon>Rhodospirillaceae</taxon>
    </lineage>
</organism>
<evidence type="ECO:0000313" key="2">
    <source>
        <dbReference type="Proteomes" id="UP001597295"/>
    </source>
</evidence>
<dbReference type="InterPro" id="IPR025361">
    <property type="entry name" value="DUF4265"/>
</dbReference>
<gene>
    <name evidence="1" type="ORF">ACFSM5_00435</name>
</gene>
<dbReference type="RefSeq" id="WP_379873952.1">
    <property type="nucleotide sequence ID" value="NZ_JBHUIP010000001.1"/>
</dbReference>
<sequence length="163" mass="18779">MPFRKDAMEGFEKIFFHLEEDHWSGAGSESLWGTRVHGDADLYQIENSPFFMYDVSYLDVVSVKKTGGGKLVFDAVIDRGGHSTYVLVMEPEDVRFSKYWQRLEALGCSYEHVRCHINQKECDLYAVDVPATADLNEIYKIFVEGEDCDVWVFEQNHLGHQVT</sequence>
<comment type="caution">
    <text evidence="1">The sequence shown here is derived from an EMBL/GenBank/DDBJ whole genome shotgun (WGS) entry which is preliminary data.</text>
</comment>
<dbReference type="EMBL" id="JBHUIP010000001">
    <property type="protein sequence ID" value="MFD2261333.1"/>
    <property type="molecule type" value="Genomic_DNA"/>
</dbReference>
<accession>A0ABW5DLI2</accession>